<dbReference type="Proteomes" id="UP000192660">
    <property type="component" value="Unassembled WGS sequence"/>
</dbReference>
<dbReference type="EMBL" id="FWWY01000001">
    <property type="protein sequence ID" value="SMC02047.1"/>
    <property type="molecule type" value="Genomic_DNA"/>
</dbReference>
<organism evidence="1 2">
    <name type="scientific">Sulfobacillus thermosulfidooxidans (strain DSM 9293 / VKM B-1269 / AT-1)</name>
    <dbReference type="NCBI Taxonomy" id="929705"/>
    <lineage>
        <taxon>Bacteria</taxon>
        <taxon>Bacillati</taxon>
        <taxon>Bacillota</taxon>
        <taxon>Clostridia</taxon>
        <taxon>Eubacteriales</taxon>
        <taxon>Clostridiales Family XVII. Incertae Sedis</taxon>
        <taxon>Sulfobacillus</taxon>
    </lineage>
</organism>
<evidence type="ECO:0000313" key="2">
    <source>
        <dbReference type="Proteomes" id="UP000192660"/>
    </source>
</evidence>
<dbReference type="AlphaFoldDB" id="A0A1W1W6X9"/>
<protein>
    <submittedName>
        <fullName evidence="1">Uncharacterized protein</fullName>
    </submittedName>
</protein>
<evidence type="ECO:0000313" key="1">
    <source>
        <dbReference type="EMBL" id="SMC02047.1"/>
    </source>
</evidence>
<gene>
    <name evidence="1" type="ORF">SAMN00768000_0258</name>
</gene>
<keyword evidence="2" id="KW-1185">Reference proteome</keyword>
<accession>A0A1W1W6X9</accession>
<sequence>MSRLQWHWQVQYMRGNGPRFKRRGILHQRQCRRRLVSKVLGRSSHQHRKMYRLQRFGRRAVLIHPTRFRGHESVLGFVASEMPRKDHPRWADLDSRNLVLGYRIHPIHFGERSADERPSQGPGCVSRGDLPDPCHQIRRCQGAHGVKSGAGTGQLLML</sequence>
<reference evidence="2" key="1">
    <citation type="submission" date="2017-04" db="EMBL/GenBank/DDBJ databases">
        <authorList>
            <person name="Varghese N."/>
            <person name="Submissions S."/>
        </authorList>
    </citation>
    <scope>NUCLEOTIDE SEQUENCE [LARGE SCALE GENOMIC DNA]</scope>
    <source>
        <strain evidence="2">DSM 9293</strain>
    </source>
</reference>
<proteinExistence type="predicted"/>
<name>A0A1W1W6X9_SULTA</name>